<dbReference type="RefSeq" id="WP_125129825.1">
    <property type="nucleotide sequence ID" value="NZ_RHJS01000002.1"/>
</dbReference>
<dbReference type="SUPFAM" id="SSF51161">
    <property type="entry name" value="Trimeric LpxA-like enzymes"/>
    <property type="match status" value="1"/>
</dbReference>
<dbReference type="Gene3D" id="2.160.10.10">
    <property type="entry name" value="Hexapeptide repeat proteins"/>
    <property type="match status" value="1"/>
</dbReference>
<dbReference type="InterPro" id="IPR011004">
    <property type="entry name" value="Trimer_LpxA-like_sf"/>
</dbReference>
<evidence type="ECO:0000256" key="2">
    <source>
        <dbReference type="ARBA" id="ARBA00022679"/>
    </source>
</evidence>
<dbReference type="PANTHER" id="PTHR23416">
    <property type="entry name" value="SIALIC ACID SYNTHASE-RELATED"/>
    <property type="match status" value="1"/>
</dbReference>
<dbReference type="PANTHER" id="PTHR23416:SF23">
    <property type="entry name" value="ACETYLTRANSFERASE C18B11.09C-RELATED"/>
    <property type="match status" value="1"/>
</dbReference>
<dbReference type="GO" id="GO:0008374">
    <property type="term" value="F:O-acyltransferase activity"/>
    <property type="evidence" value="ECO:0007669"/>
    <property type="project" value="TreeGrafter"/>
</dbReference>
<comment type="caution">
    <text evidence="4">The sequence shown here is derived from an EMBL/GenBank/DDBJ whole genome shotgun (WGS) entry which is preliminary data.</text>
</comment>
<keyword evidence="2 4" id="KW-0808">Transferase</keyword>
<keyword evidence="3" id="KW-0012">Acyltransferase</keyword>
<reference evidence="4" key="1">
    <citation type="submission" date="2018-10" db="EMBL/GenBank/DDBJ databases">
        <title>Schaedlerella arabinophila gen. nov. sp. nov., isolated from the mouse intestinal tract and comparative analysis with the genome of the closely related altered Schaedler flora strain ASF502.</title>
        <authorList>
            <person name="Miyake S."/>
            <person name="Soh M."/>
            <person name="Seedorf H."/>
        </authorList>
    </citation>
    <scope>NUCLEOTIDE SEQUENCE [LARGE SCALE GENOMIC DNA]</scope>
    <source>
        <strain evidence="4">DSM 106076</strain>
    </source>
</reference>
<dbReference type="FunFam" id="2.160.10.10:FF:000025">
    <property type="entry name" value="Hexapeptide-repeat containing-acetyltransferase"/>
    <property type="match status" value="1"/>
</dbReference>
<gene>
    <name evidence="4" type="ORF">EBB54_27895</name>
</gene>
<dbReference type="CDD" id="cd03357">
    <property type="entry name" value="LbH_MAT_GAT"/>
    <property type="match status" value="1"/>
</dbReference>
<dbReference type="AlphaFoldDB" id="A0A3R8L1X8"/>
<dbReference type="EMBL" id="RHJS01000002">
    <property type="protein sequence ID" value="RRK34737.1"/>
    <property type="molecule type" value="Genomic_DNA"/>
</dbReference>
<evidence type="ECO:0000313" key="5">
    <source>
        <dbReference type="Proteomes" id="UP000274920"/>
    </source>
</evidence>
<evidence type="ECO:0000256" key="1">
    <source>
        <dbReference type="ARBA" id="ARBA00007274"/>
    </source>
</evidence>
<accession>A0A3R8L1X8</accession>
<sequence length="200" mass="22687">MYYEASDFLETADSVTLEQIARTRELTREYYFSDYGDMEKRTSILRELLGGIGENVAIDTPFHCDYGKNIFLGNDVIINMNCTFVDNKTIRIGDRVLIASNVQIYTSSHPVLPVERLVPDWRERQTTFFRTYARPIEIENNVWIGGGCILLPGVTIGENSVIGAGSVVNRPIPANCIAVGNPCRVIRHFDTDKERRLHEI</sequence>
<comment type="similarity">
    <text evidence="1">Belongs to the transferase hexapeptide repeat family.</text>
</comment>
<dbReference type="InterPro" id="IPR001451">
    <property type="entry name" value="Hexapep"/>
</dbReference>
<organism evidence="4 5">
    <name type="scientific">Schaedlerella arabinosiphila</name>
    <dbReference type="NCBI Taxonomy" id="2044587"/>
    <lineage>
        <taxon>Bacteria</taxon>
        <taxon>Bacillati</taxon>
        <taxon>Bacillota</taxon>
        <taxon>Clostridia</taxon>
        <taxon>Lachnospirales</taxon>
        <taxon>Lachnospiraceae</taxon>
        <taxon>Schaedlerella</taxon>
    </lineage>
</organism>
<dbReference type="Pfam" id="PF00132">
    <property type="entry name" value="Hexapep"/>
    <property type="match status" value="1"/>
</dbReference>
<dbReference type="Proteomes" id="UP000274920">
    <property type="component" value="Unassembled WGS sequence"/>
</dbReference>
<evidence type="ECO:0000256" key="3">
    <source>
        <dbReference type="ARBA" id="ARBA00023315"/>
    </source>
</evidence>
<name>A0A3R8L1X8_9FIRM</name>
<keyword evidence="5" id="KW-1185">Reference proteome</keyword>
<evidence type="ECO:0000313" key="4">
    <source>
        <dbReference type="EMBL" id="RRK34737.1"/>
    </source>
</evidence>
<dbReference type="InterPro" id="IPR051159">
    <property type="entry name" value="Hexapeptide_acetyltransf"/>
</dbReference>
<proteinExistence type="inferred from homology"/>
<protein>
    <submittedName>
        <fullName evidence="4">Sugar O-acetyltransferase</fullName>
    </submittedName>
</protein>